<evidence type="ECO:0000256" key="2">
    <source>
        <dbReference type="PROSITE-ProRule" id="PRU00124"/>
    </source>
</evidence>
<keyword evidence="6" id="KW-1185">Reference proteome</keyword>
<dbReference type="InterPro" id="IPR002172">
    <property type="entry name" value="LDrepeatLR_classA_rpt"/>
</dbReference>
<dbReference type="PANTHER" id="PTHR45913">
    <property type="entry name" value="EPM2A-INTERACTING PROTEIN 1"/>
    <property type="match status" value="1"/>
</dbReference>
<dbReference type="InterPro" id="IPR036055">
    <property type="entry name" value="LDL_receptor-like_sf"/>
</dbReference>
<dbReference type="PROSITE" id="PS50068">
    <property type="entry name" value="LDLRA_2"/>
    <property type="match status" value="1"/>
</dbReference>
<dbReference type="Proteomes" id="UP000807504">
    <property type="component" value="Unassembled WGS sequence"/>
</dbReference>
<dbReference type="SUPFAM" id="SSF57424">
    <property type="entry name" value="LDL receptor-like module"/>
    <property type="match status" value="1"/>
</dbReference>
<comment type="caution">
    <text evidence="5">The sequence shown here is derived from an EMBL/GenBank/DDBJ whole genome shotgun (WGS) entry which is preliminary data.</text>
</comment>
<evidence type="ECO:0000313" key="6">
    <source>
        <dbReference type="Proteomes" id="UP000807504"/>
    </source>
</evidence>
<feature type="disulfide bond" evidence="2">
    <location>
        <begin position="278"/>
        <end position="290"/>
    </location>
</feature>
<dbReference type="SUPFAM" id="SSF49854">
    <property type="entry name" value="Spermadhesin, CUB domain"/>
    <property type="match status" value="1"/>
</dbReference>
<dbReference type="CDD" id="cd00112">
    <property type="entry name" value="LDLa"/>
    <property type="match status" value="1"/>
</dbReference>
<evidence type="ECO:0000313" key="5">
    <source>
        <dbReference type="EMBL" id="KAF8773906.1"/>
    </source>
</evidence>
<dbReference type="Gene3D" id="4.10.400.10">
    <property type="entry name" value="Low-density Lipoprotein Receptor"/>
    <property type="match status" value="1"/>
</dbReference>
<proteinExistence type="predicted"/>
<comment type="caution">
    <text evidence="2">Lacks conserved residue(s) required for the propagation of feature annotation.</text>
</comment>
<name>A0A8T0EMJ3_ARGBR</name>
<dbReference type="PANTHER" id="PTHR45913:SF10">
    <property type="entry name" value="DUF4371 DOMAIN-CONTAINING PROTEIN"/>
    <property type="match status" value="1"/>
</dbReference>
<protein>
    <submittedName>
        <fullName evidence="5">Uncharacterized protein</fullName>
    </submittedName>
</protein>
<dbReference type="AlphaFoldDB" id="A0A8T0EMJ3"/>
<feature type="compositionally biased region" description="Basic and acidic residues" evidence="3">
    <location>
        <begin position="148"/>
        <end position="159"/>
    </location>
</feature>
<dbReference type="EMBL" id="JABXBU010002227">
    <property type="protein sequence ID" value="KAF8773906.1"/>
    <property type="molecule type" value="Genomic_DNA"/>
</dbReference>
<feature type="transmembrane region" description="Helical" evidence="4">
    <location>
        <begin position="330"/>
        <end position="353"/>
    </location>
</feature>
<reference evidence="5" key="2">
    <citation type="submission" date="2020-06" db="EMBL/GenBank/DDBJ databases">
        <authorList>
            <person name="Sheffer M."/>
        </authorList>
    </citation>
    <scope>NUCLEOTIDE SEQUENCE</scope>
</reference>
<dbReference type="InterPro" id="IPR035914">
    <property type="entry name" value="Sperma_CUB_dom_sf"/>
</dbReference>
<gene>
    <name evidence="5" type="ORF">HNY73_016514</name>
</gene>
<sequence>MKPNKLNLKLQRKGNSANALLEEVVRFEKKLLLFVEDMESSKLLHFKNLKQYSHDNNATIETNYFSITLKNMKDYFAERFEQFKTNKRTLAFIVNPLNTNTNEINIKLFGIDDGSLQMQLLDLRNQRLVEWKVHRTQKQVGRVGGPEMHAHRATQDSSKRNSASEVAYANSSGILNFERGYLNQNQNACSLSIVAPENHVIVISIEDLILPLYCREFLEISSNSSTMRFCQSFRPRTAVESNAIMFSEPVVKISVSKPIYDSYSSMKIVFTAVTKRTCDNSTYQCSNKFCINKYLRCDTHNNCGDNSDEITDGDASCSIIITHGILKGHVMVTLFVLIPLFCMVVFFLSSYFWSRQRLRRGF</sequence>
<evidence type="ECO:0000256" key="1">
    <source>
        <dbReference type="ARBA" id="ARBA00023157"/>
    </source>
</evidence>
<feature type="region of interest" description="Disordered" evidence="3">
    <location>
        <begin position="142"/>
        <end position="162"/>
    </location>
</feature>
<dbReference type="SMART" id="SM00192">
    <property type="entry name" value="LDLa"/>
    <property type="match status" value="1"/>
</dbReference>
<evidence type="ECO:0000256" key="4">
    <source>
        <dbReference type="SAM" id="Phobius"/>
    </source>
</evidence>
<keyword evidence="1 2" id="KW-1015">Disulfide bond</keyword>
<dbReference type="Pfam" id="PF00057">
    <property type="entry name" value="Ldl_recept_a"/>
    <property type="match status" value="1"/>
</dbReference>
<feature type="disulfide bond" evidence="2">
    <location>
        <begin position="285"/>
        <end position="303"/>
    </location>
</feature>
<evidence type="ECO:0000256" key="3">
    <source>
        <dbReference type="SAM" id="MobiDB-lite"/>
    </source>
</evidence>
<keyword evidence="4" id="KW-1133">Transmembrane helix</keyword>
<organism evidence="5 6">
    <name type="scientific">Argiope bruennichi</name>
    <name type="common">Wasp spider</name>
    <name type="synonym">Aranea bruennichi</name>
    <dbReference type="NCBI Taxonomy" id="94029"/>
    <lineage>
        <taxon>Eukaryota</taxon>
        <taxon>Metazoa</taxon>
        <taxon>Ecdysozoa</taxon>
        <taxon>Arthropoda</taxon>
        <taxon>Chelicerata</taxon>
        <taxon>Arachnida</taxon>
        <taxon>Araneae</taxon>
        <taxon>Araneomorphae</taxon>
        <taxon>Entelegynae</taxon>
        <taxon>Araneoidea</taxon>
        <taxon>Araneidae</taxon>
        <taxon>Argiope</taxon>
    </lineage>
</organism>
<keyword evidence="4" id="KW-0812">Transmembrane</keyword>
<keyword evidence="4" id="KW-0472">Membrane</keyword>
<accession>A0A8T0EMJ3</accession>
<reference evidence="5" key="1">
    <citation type="journal article" date="2020" name="bioRxiv">
        <title>Chromosome-level reference genome of the European wasp spider Argiope bruennichi: a resource for studies on range expansion and evolutionary adaptation.</title>
        <authorList>
            <person name="Sheffer M.M."/>
            <person name="Hoppe A."/>
            <person name="Krehenwinkel H."/>
            <person name="Uhl G."/>
            <person name="Kuss A.W."/>
            <person name="Jensen L."/>
            <person name="Jensen C."/>
            <person name="Gillespie R.G."/>
            <person name="Hoff K.J."/>
            <person name="Prost S."/>
        </authorList>
    </citation>
    <scope>NUCLEOTIDE SEQUENCE</scope>
</reference>